<dbReference type="EMBL" id="FOZG01000002">
    <property type="protein sequence ID" value="SFS02359.1"/>
    <property type="molecule type" value="Genomic_DNA"/>
</dbReference>
<gene>
    <name evidence="2" type="ORF">SAMN05192580_2695</name>
</gene>
<dbReference type="RefSeq" id="WP_131819270.1">
    <property type="nucleotide sequence ID" value="NZ_FOZG01000002.1"/>
</dbReference>
<keyword evidence="1" id="KW-0732">Signal</keyword>
<keyword evidence="3" id="KW-1185">Reference proteome</keyword>
<organism evidence="2 3">
    <name type="scientific">Sphingomonas jatrophae</name>
    <dbReference type="NCBI Taxonomy" id="1166337"/>
    <lineage>
        <taxon>Bacteria</taxon>
        <taxon>Pseudomonadati</taxon>
        <taxon>Pseudomonadota</taxon>
        <taxon>Alphaproteobacteria</taxon>
        <taxon>Sphingomonadales</taxon>
        <taxon>Sphingomonadaceae</taxon>
        <taxon>Sphingomonas</taxon>
    </lineage>
</organism>
<name>A0A1I6LFU5_9SPHN</name>
<reference evidence="2 3" key="1">
    <citation type="submission" date="2016-10" db="EMBL/GenBank/DDBJ databases">
        <authorList>
            <person name="de Groot N.N."/>
        </authorList>
    </citation>
    <scope>NUCLEOTIDE SEQUENCE [LARGE SCALE GENOMIC DNA]</scope>
    <source>
        <strain evidence="2 3">S5-249</strain>
    </source>
</reference>
<evidence type="ECO:0000313" key="3">
    <source>
        <dbReference type="Proteomes" id="UP000198824"/>
    </source>
</evidence>
<feature type="signal peptide" evidence="1">
    <location>
        <begin position="1"/>
        <end position="19"/>
    </location>
</feature>
<accession>A0A1I6LFU5</accession>
<dbReference type="STRING" id="1166337.SAMN05192580_2695"/>
<dbReference type="AlphaFoldDB" id="A0A1I6LFU5"/>
<dbReference type="PROSITE" id="PS51257">
    <property type="entry name" value="PROKAR_LIPOPROTEIN"/>
    <property type="match status" value="1"/>
</dbReference>
<dbReference type="Proteomes" id="UP000198824">
    <property type="component" value="Unassembled WGS sequence"/>
</dbReference>
<sequence>MSRKFHLRVSMLLAALALAACDAAAPPPIDENAGMMISNEVVMSDEVGLETANAAAPAEIAADNAAGDVAD</sequence>
<proteinExistence type="predicted"/>
<evidence type="ECO:0000256" key="1">
    <source>
        <dbReference type="SAM" id="SignalP"/>
    </source>
</evidence>
<evidence type="ECO:0000313" key="2">
    <source>
        <dbReference type="EMBL" id="SFS02359.1"/>
    </source>
</evidence>
<feature type="chain" id="PRO_5011596043" evidence="1">
    <location>
        <begin position="20"/>
        <end position="71"/>
    </location>
</feature>
<protein>
    <submittedName>
        <fullName evidence="2">Uncharacterized protein</fullName>
    </submittedName>
</protein>